<dbReference type="GO" id="GO:0001817">
    <property type="term" value="P:regulation of cytokine production"/>
    <property type="evidence" value="ECO:0007669"/>
    <property type="project" value="TreeGrafter"/>
</dbReference>
<keyword evidence="6" id="KW-0393">Immunoglobulin domain</keyword>
<dbReference type="InterPro" id="IPR003599">
    <property type="entry name" value="Ig_sub"/>
</dbReference>
<proteinExistence type="predicted"/>
<keyword evidence="2" id="KW-0732">Signal</keyword>
<dbReference type="GO" id="GO:0050863">
    <property type="term" value="P:regulation of T cell activation"/>
    <property type="evidence" value="ECO:0007669"/>
    <property type="project" value="UniProtKB-ARBA"/>
</dbReference>
<evidence type="ECO:0000259" key="9">
    <source>
        <dbReference type="PROSITE" id="PS50835"/>
    </source>
</evidence>
<dbReference type="EMBL" id="JADWDJ010000007">
    <property type="protein sequence ID" value="KAG5278799.1"/>
    <property type="molecule type" value="Genomic_DNA"/>
</dbReference>
<dbReference type="Pfam" id="PF22705">
    <property type="entry name" value="C2-set_3"/>
    <property type="match status" value="1"/>
</dbReference>
<accession>A0AAV6GWH0</accession>
<evidence type="ECO:0000256" key="2">
    <source>
        <dbReference type="ARBA" id="ARBA00022729"/>
    </source>
</evidence>
<evidence type="ECO:0000256" key="5">
    <source>
        <dbReference type="ARBA" id="ARBA00023180"/>
    </source>
</evidence>
<keyword evidence="3 8" id="KW-0472">Membrane</keyword>
<feature type="transmembrane region" description="Helical" evidence="8">
    <location>
        <begin position="29"/>
        <end position="51"/>
    </location>
</feature>
<keyword evidence="8" id="KW-0812">Transmembrane</keyword>
<dbReference type="AlphaFoldDB" id="A0AAV6GWH0"/>
<dbReference type="SMART" id="SM00409">
    <property type="entry name" value="IG"/>
    <property type="match status" value="1"/>
</dbReference>
<dbReference type="PANTHER" id="PTHR24100">
    <property type="entry name" value="BUTYROPHILIN"/>
    <property type="match status" value="1"/>
</dbReference>
<organism evidence="10 11">
    <name type="scientific">Alosa alosa</name>
    <name type="common">allis shad</name>
    <dbReference type="NCBI Taxonomy" id="278164"/>
    <lineage>
        <taxon>Eukaryota</taxon>
        <taxon>Metazoa</taxon>
        <taxon>Chordata</taxon>
        <taxon>Craniata</taxon>
        <taxon>Vertebrata</taxon>
        <taxon>Euteleostomi</taxon>
        <taxon>Actinopterygii</taxon>
        <taxon>Neopterygii</taxon>
        <taxon>Teleostei</taxon>
        <taxon>Clupei</taxon>
        <taxon>Clupeiformes</taxon>
        <taxon>Clupeoidei</taxon>
        <taxon>Clupeidae</taxon>
        <taxon>Alosa</taxon>
    </lineage>
</organism>
<keyword evidence="11" id="KW-1185">Reference proteome</keyword>
<dbReference type="GO" id="GO:1903037">
    <property type="term" value="P:regulation of leukocyte cell-cell adhesion"/>
    <property type="evidence" value="ECO:0007669"/>
    <property type="project" value="UniProtKB-ARBA"/>
</dbReference>
<feature type="domain" description="Ig-like" evidence="9">
    <location>
        <begin position="17"/>
        <end position="116"/>
    </location>
</feature>
<dbReference type="InterPro" id="IPR036179">
    <property type="entry name" value="Ig-like_dom_sf"/>
</dbReference>
<feature type="transmembrane region" description="Helical" evidence="8">
    <location>
        <begin position="235"/>
        <end position="255"/>
    </location>
</feature>
<dbReference type="InterPro" id="IPR013106">
    <property type="entry name" value="Ig_V-set"/>
</dbReference>
<protein>
    <recommendedName>
        <fullName evidence="9">Ig-like domain-containing protein</fullName>
    </recommendedName>
</protein>
<evidence type="ECO:0000256" key="7">
    <source>
        <dbReference type="SAM" id="MobiDB-lite"/>
    </source>
</evidence>
<feature type="region of interest" description="Disordered" evidence="7">
    <location>
        <begin position="417"/>
        <end position="444"/>
    </location>
</feature>
<comment type="subcellular location">
    <subcellularLocation>
        <location evidence="1">Membrane</location>
    </subcellularLocation>
</comment>
<dbReference type="InterPro" id="IPR013783">
    <property type="entry name" value="Ig-like_fold"/>
</dbReference>
<evidence type="ECO:0000256" key="3">
    <source>
        <dbReference type="ARBA" id="ARBA00023136"/>
    </source>
</evidence>
<reference evidence="10" key="1">
    <citation type="submission" date="2020-10" db="EMBL/GenBank/DDBJ databases">
        <title>Chromosome-scale genome assembly of the Allis shad, Alosa alosa.</title>
        <authorList>
            <person name="Margot Z."/>
            <person name="Christophe K."/>
            <person name="Cabau C."/>
            <person name="Louis A."/>
            <person name="Berthelot C."/>
            <person name="Parey E."/>
            <person name="Roest Crollius H."/>
            <person name="Montfort J."/>
            <person name="Robinson-Rechavi M."/>
            <person name="Bucao C."/>
            <person name="Bouchez O."/>
            <person name="Gislard M."/>
            <person name="Lluch J."/>
            <person name="Milhes M."/>
            <person name="Lampietro C."/>
            <person name="Lopez Roques C."/>
            <person name="Donnadieu C."/>
            <person name="Braasch I."/>
            <person name="Desvignes T."/>
            <person name="Postlethwait J."/>
            <person name="Bobe J."/>
            <person name="Guiguen Y."/>
        </authorList>
    </citation>
    <scope>NUCLEOTIDE SEQUENCE</scope>
    <source>
        <strain evidence="10">M-15738</strain>
        <tissue evidence="10">Blood</tissue>
    </source>
</reference>
<feature type="domain" description="Ig-like" evidence="9">
    <location>
        <begin position="137"/>
        <end position="222"/>
    </location>
</feature>
<dbReference type="InterPro" id="IPR007110">
    <property type="entry name" value="Ig-like_dom"/>
</dbReference>
<dbReference type="Gene3D" id="2.60.40.10">
    <property type="entry name" value="Immunoglobulins"/>
    <property type="match status" value="2"/>
</dbReference>
<evidence type="ECO:0000256" key="6">
    <source>
        <dbReference type="ARBA" id="ARBA00023319"/>
    </source>
</evidence>
<evidence type="ECO:0000256" key="4">
    <source>
        <dbReference type="ARBA" id="ARBA00023157"/>
    </source>
</evidence>
<dbReference type="Proteomes" id="UP000823561">
    <property type="component" value="Chromosome 7"/>
</dbReference>
<dbReference type="Pfam" id="PF07686">
    <property type="entry name" value="V-set"/>
    <property type="match status" value="1"/>
</dbReference>
<gene>
    <name evidence="10" type="ORF">AALO_G00102890</name>
</gene>
<evidence type="ECO:0000256" key="8">
    <source>
        <dbReference type="SAM" id="Phobius"/>
    </source>
</evidence>
<name>A0AAV6GWH0_9TELE</name>
<keyword evidence="4" id="KW-1015">Disulfide bond</keyword>
<dbReference type="SUPFAM" id="SSF48726">
    <property type="entry name" value="Immunoglobulin"/>
    <property type="match status" value="2"/>
</dbReference>
<dbReference type="GO" id="GO:0009897">
    <property type="term" value="C:external side of plasma membrane"/>
    <property type="evidence" value="ECO:0007669"/>
    <property type="project" value="TreeGrafter"/>
</dbReference>
<dbReference type="SMART" id="SM00406">
    <property type="entry name" value="IGv"/>
    <property type="match status" value="1"/>
</dbReference>
<keyword evidence="5" id="KW-0325">Glycoprotein</keyword>
<evidence type="ECO:0000313" key="11">
    <source>
        <dbReference type="Proteomes" id="UP000823561"/>
    </source>
</evidence>
<dbReference type="FunFam" id="2.60.40.10:FF:000142">
    <property type="entry name" value="V-set domain-containing T-cell activation inhibitor 1"/>
    <property type="match status" value="1"/>
</dbReference>
<comment type="caution">
    <text evidence="10">The sequence shown here is derived from an EMBL/GenBank/DDBJ whole genome shotgun (WGS) entry which is preliminary data.</text>
</comment>
<keyword evidence="8" id="KW-1133">Transmembrane helix</keyword>
<evidence type="ECO:0000256" key="1">
    <source>
        <dbReference type="ARBA" id="ARBA00004370"/>
    </source>
</evidence>
<evidence type="ECO:0000313" key="10">
    <source>
        <dbReference type="EMBL" id="KAG5278799.1"/>
    </source>
</evidence>
<dbReference type="InterPro" id="IPR050504">
    <property type="entry name" value="IgSF_BTN/MOG"/>
</dbReference>
<dbReference type="PANTHER" id="PTHR24100:SF149">
    <property type="entry name" value="BG-LIKE ANTIGEN 1-RELATED"/>
    <property type="match status" value="1"/>
</dbReference>
<dbReference type="GO" id="GO:0005102">
    <property type="term" value="F:signaling receptor binding"/>
    <property type="evidence" value="ECO:0007669"/>
    <property type="project" value="TreeGrafter"/>
</dbReference>
<dbReference type="InterPro" id="IPR053896">
    <property type="entry name" value="BTN3A2-like_Ig-C"/>
</dbReference>
<sequence>MWWLLLFLPVCRGAQSPDTFTLSVPDGPLSVWMGSSVILPCSLSPAFTASLKVRWHRPDKYKTPVLLYEEQQIQQQPADPQYRGRVSLIGGLEKGNVSLKLENVSLADTGEFVCFVAGDKWYDKASVHLIVKVMGSPPVLSVSDGGSGQVNVTCVSDGWSPKPTLTWRNNRGALIPSQSHQSATDARGLVSSWLLHSSSDSEWVACSVGLSEEERKESRVLPHTSRTGTGPWKEVFISGLVLLLLSSIATVLILYKKGFIKWKDSKETAAATDEDEGKKLNGKVNDIEKEEHQKLKQQNEDLLKQHEEEKTLKKEVETLNQKITGLLSQLEENKREVERLNHQIKGKIATDEDEGKKLEGKVNDIKKENQELKQQNKDLLKKQSEEEKTLKKEVETLNQKITGLLSQLEENKREVERLNHQIKANDEDKEKKTEGKLNEKTEENQELKQLNEGAFPQNHGLVIQVKPWKTVKRLKEILTMDEASVKGDLEVDSWRKTLE</sequence>
<dbReference type="GO" id="GO:0050852">
    <property type="term" value="P:T cell receptor signaling pathway"/>
    <property type="evidence" value="ECO:0007669"/>
    <property type="project" value="TreeGrafter"/>
</dbReference>
<dbReference type="PROSITE" id="PS50835">
    <property type="entry name" value="IG_LIKE"/>
    <property type="match status" value="2"/>
</dbReference>